<keyword evidence="1" id="KW-0812">Transmembrane</keyword>
<protein>
    <recommendedName>
        <fullName evidence="4">Transmembrane protein (PGPGW)</fullName>
    </recommendedName>
</protein>
<dbReference type="AlphaFoldDB" id="A0AAP8MEM4"/>
<keyword evidence="3" id="KW-1185">Reference proteome</keyword>
<proteinExistence type="predicted"/>
<dbReference type="Proteomes" id="UP000235162">
    <property type="component" value="Unassembled WGS sequence"/>
</dbReference>
<evidence type="ECO:0000313" key="2">
    <source>
        <dbReference type="EMBL" id="PLW86406.1"/>
    </source>
</evidence>
<feature type="transmembrane region" description="Helical" evidence="1">
    <location>
        <begin position="6"/>
        <end position="33"/>
    </location>
</feature>
<dbReference type="KEGG" id="hja:BST95_09225"/>
<evidence type="ECO:0000313" key="3">
    <source>
        <dbReference type="Proteomes" id="UP000235162"/>
    </source>
</evidence>
<evidence type="ECO:0008006" key="4">
    <source>
        <dbReference type="Google" id="ProtNLM"/>
    </source>
</evidence>
<keyword evidence="1" id="KW-1133">Transmembrane helix</keyword>
<gene>
    <name evidence="2" type="ORF">C0029_08265</name>
</gene>
<dbReference type="RefSeq" id="WP_084199016.1">
    <property type="nucleotide sequence ID" value="NZ_BMYL01000002.1"/>
</dbReference>
<name>A0AAP8MEM4_9GAMM</name>
<accession>A0AAP8MEM4</accession>
<evidence type="ECO:0000256" key="1">
    <source>
        <dbReference type="SAM" id="Phobius"/>
    </source>
</evidence>
<organism evidence="2 3">
    <name type="scientific">Halioglobus japonicus</name>
    <dbReference type="NCBI Taxonomy" id="930805"/>
    <lineage>
        <taxon>Bacteria</taxon>
        <taxon>Pseudomonadati</taxon>
        <taxon>Pseudomonadota</taxon>
        <taxon>Gammaproteobacteria</taxon>
        <taxon>Cellvibrionales</taxon>
        <taxon>Halieaceae</taxon>
        <taxon>Halioglobus</taxon>
    </lineage>
</organism>
<keyword evidence="1" id="KW-0472">Membrane</keyword>
<comment type="caution">
    <text evidence="2">The sequence shown here is derived from an EMBL/GenBank/DDBJ whole genome shotgun (WGS) entry which is preliminary data.</text>
</comment>
<feature type="transmembrane region" description="Helical" evidence="1">
    <location>
        <begin position="54"/>
        <end position="80"/>
    </location>
</feature>
<reference evidence="2 3" key="1">
    <citation type="submission" date="2018-01" db="EMBL/GenBank/DDBJ databases">
        <title>The draft genome sequence of Halioglobus japonicus S1-36.</title>
        <authorList>
            <person name="Du Z.-J."/>
            <person name="Shi M.-J."/>
        </authorList>
    </citation>
    <scope>NUCLEOTIDE SEQUENCE [LARGE SCALE GENOMIC DNA]</scope>
    <source>
        <strain evidence="2 3">S1-36</strain>
    </source>
</reference>
<dbReference type="EMBL" id="PKUR01000002">
    <property type="protein sequence ID" value="PLW86406.1"/>
    <property type="molecule type" value="Genomic_DNA"/>
</dbReference>
<sequence>MEAPQWLSQVVFAATVLSVGTAIVALVAVPWVVRKLPADYFARPHRRHSQRTRGVAEHLVVGVKNLIGALFVLLGIVLLFMPGQGLLTLLVGVMLMNFPGKYRLEGYIVSQSGVYGALNWMRRKQNLPDFILPGSDDTDAPGK</sequence>